<protein>
    <submittedName>
        <fullName evidence="1">Uncharacterized protein</fullName>
    </submittedName>
</protein>
<name>A0A6G1DE72_9ORYZ</name>
<gene>
    <name evidence="1" type="ORF">E2562_001265</name>
</gene>
<reference evidence="1 2" key="1">
    <citation type="submission" date="2019-11" db="EMBL/GenBank/DDBJ databases">
        <title>Whole genome sequence of Oryza granulata.</title>
        <authorList>
            <person name="Li W."/>
        </authorList>
    </citation>
    <scope>NUCLEOTIDE SEQUENCE [LARGE SCALE GENOMIC DNA]</scope>
    <source>
        <strain evidence="2">cv. Menghai</strain>
        <tissue evidence="1">Leaf</tissue>
    </source>
</reference>
<keyword evidence="2" id="KW-1185">Reference proteome</keyword>
<evidence type="ECO:0000313" key="1">
    <source>
        <dbReference type="EMBL" id="KAF0910023.1"/>
    </source>
</evidence>
<comment type="caution">
    <text evidence="1">The sequence shown here is derived from an EMBL/GenBank/DDBJ whole genome shotgun (WGS) entry which is preliminary data.</text>
</comment>
<evidence type="ECO:0000313" key="2">
    <source>
        <dbReference type="Proteomes" id="UP000479710"/>
    </source>
</evidence>
<dbReference type="Proteomes" id="UP000479710">
    <property type="component" value="Unassembled WGS sequence"/>
</dbReference>
<dbReference type="AlphaFoldDB" id="A0A6G1DE72"/>
<dbReference type="EMBL" id="SPHZ02000006">
    <property type="protein sequence ID" value="KAF0910023.1"/>
    <property type="molecule type" value="Genomic_DNA"/>
</dbReference>
<accession>A0A6G1DE72</accession>
<proteinExistence type="predicted"/>
<sequence length="60" mass="6677">MASVAMHDEGLLVEDKAVGGEANKSCPYQFHEFVVLVTHGQLSQWWSQEFSKAWAVGKPN</sequence>
<organism evidence="1 2">
    <name type="scientific">Oryza meyeriana var. granulata</name>
    <dbReference type="NCBI Taxonomy" id="110450"/>
    <lineage>
        <taxon>Eukaryota</taxon>
        <taxon>Viridiplantae</taxon>
        <taxon>Streptophyta</taxon>
        <taxon>Embryophyta</taxon>
        <taxon>Tracheophyta</taxon>
        <taxon>Spermatophyta</taxon>
        <taxon>Magnoliopsida</taxon>
        <taxon>Liliopsida</taxon>
        <taxon>Poales</taxon>
        <taxon>Poaceae</taxon>
        <taxon>BOP clade</taxon>
        <taxon>Oryzoideae</taxon>
        <taxon>Oryzeae</taxon>
        <taxon>Oryzinae</taxon>
        <taxon>Oryza</taxon>
        <taxon>Oryza meyeriana</taxon>
    </lineage>
</organism>